<keyword evidence="2" id="KW-1185">Reference proteome</keyword>
<comment type="caution">
    <text evidence="1">The sequence shown here is derived from an EMBL/GenBank/DDBJ whole genome shotgun (WGS) entry which is preliminary data.</text>
</comment>
<gene>
    <name evidence="1" type="ORF">EV193_104383</name>
</gene>
<protein>
    <submittedName>
        <fullName evidence="1">Uncharacterized protein</fullName>
    </submittedName>
</protein>
<dbReference type="Proteomes" id="UP000294257">
    <property type="component" value="Unassembled WGS sequence"/>
</dbReference>
<sequence length="61" mass="6648">MARHRFSYENAYAPGDIRALGAGDVIVLTESVRERANWESIVCALPIAAARGASVIWEEST</sequence>
<name>A0A4Q7KRQ9_9PSEU</name>
<proteinExistence type="predicted"/>
<evidence type="ECO:0000313" key="2">
    <source>
        <dbReference type="Proteomes" id="UP000294257"/>
    </source>
</evidence>
<evidence type="ECO:0000313" key="1">
    <source>
        <dbReference type="EMBL" id="RZS39167.1"/>
    </source>
</evidence>
<dbReference type="EMBL" id="SGWQ01000004">
    <property type="protein sequence ID" value="RZS39167.1"/>
    <property type="molecule type" value="Genomic_DNA"/>
</dbReference>
<dbReference type="AlphaFoldDB" id="A0A4Q7KRQ9"/>
<accession>A0A4Q7KRQ9</accession>
<organism evidence="1 2">
    <name type="scientific">Herbihabitans rhizosphaerae</name>
    <dbReference type="NCBI Taxonomy" id="1872711"/>
    <lineage>
        <taxon>Bacteria</taxon>
        <taxon>Bacillati</taxon>
        <taxon>Actinomycetota</taxon>
        <taxon>Actinomycetes</taxon>
        <taxon>Pseudonocardiales</taxon>
        <taxon>Pseudonocardiaceae</taxon>
        <taxon>Herbihabitans</taxon>
    </lineage>
</organism>
<reference evidence="1 2" key="1">
    <citation type="submission" date="2019-02" db="EMBL/GenBank/DDBJ databases">
        <title>Genomic Encyclopedia of Type Strains, Phase IV (KMG-IV): sequencing the most valuable type-strain genomes for metagenomic binning, comparative biology and taxonomic classification.</title>
        <authorList>
            <person name="Goeker M."/>
        </authorList>
    </citation>
    <scope>NUCLEOTIDE SEQUENCE [LARGE SCALE GENOMIC DNA]</scope>
    <source>
        <strain evidence="1 2">DSM 101727</strain>
    </source>
</reference>